<dbReference type="InterPro" id="IPR007410">
    <property type="entry name" value="LpqE-like"/>
</dbReference>
<dbReference type="PANTHER" id="PTHR36302:SF1">
    <property type="entry name" value="COPPER CHAPERONE PCU(A)C"/>
    <property type="match status" value="1"/>
</dbReference>
<accession>A0A916RD92</accession>
<feature type="signal peptide" evidence="1">
    <location>
        <begin position="1"/>
        <end position="21"/>
    </location>
</feature>
<name>A0A916RD92_9HYPH</name>
<keyword evidence="3" id="KW-1185">Reference proteome</keyword>
<dbReference type="InterPro" id="IPR058248">
    <property type="entry name" value="Lxx211020-like"/>
</dbReference>
<protein>
    <recommendedName>
        <fullName evidence="4">Copper chaperone PCu(A)C</fullName>
    </recommendedName>
</protein>
<dbReference type="Proteomes" id="UP000636264">
    <property type="component" value="Unassembled WGS sequence"/>
</dbReference>
<evidence type="ECO:0000313" key="2">
    <source>
        <dbReference type="EMBL" id="GGA52754.1"/>
    </source>
</evidence>
<reference evidence="2" key="2">
    <citation type="submission" date="2020-09" db="EMBL/GenBank/DDBJ databases">
        <authorList>
            <person name="Sun Q."/>
            <person name="Zhou Y."/>
        </authorList>
    </citation>
    <scope>NUCLEOTIDE SEQUENCE</scope>
    <source>
        <strain evidence="2">CGMCC 1.15320</strain>
    </source>
</reference>
<dbReference type="InterPro" id="IPR036182">
    <property type="entry name" value="PCuAC_sf"/>
</dbReference>
<feature type="chain" id="PRO_5037754920" description="Copper chaperone PCu(A)C" evidence="1">
    <location>
        <begin position="22"/>
        <end position="160"/>
    </location>
</feature>
<dbReference type="RefSeq" id="WP_188719119.1">
    <property type="nucleotide sequence ID" value="NZ_BMIF01000001.1"/>
</dbReference>
<proteinExistence type="predicted"/>
<evidence type="ECO:0008006" key="4">
    <source>
        <dbReference type="Google" id="ProtNLM"/>
    </source>
</evidence>
<keyword evidence="1" id="KW-0732">Signal</keyword>
<gene>
    <name evidence="2" type="ORF">GCM10011385_02620</name>
</gene>
<dbReference type="Pfam" id="PF04314">
    <property type="entry name" value="PCuAC"/>
    <property type="match status" value="1"/>
</dbReference>
<dbReference type="EMBL" id="BMIF01000001">
    <property type="protein sequence ID" value="GGA52754.1"/>
    <property type="molecule type" value="Genomic_DNA"/>
</dbReference>
<dbReference type="AlphaFoldDB" id="A0A916RD92"/>
<dbReference type="Gene3D" id="2.60.40.1890">
    <property type="entry name" value="PCu(A)C copper chaperone"/>
    <property type="match status" value="1"/>
</dbReference>
<evidence type="ECO:0000313" key="3">
    <source>
        <dbReference type="Proteomes" id="UP000636264"/>
    </source>
</evidence>
<dbReference type="PANTHER" id="PTHR36302">
    <property type="entry name" value="BLR7088 PROTEIN"/>
    <property type="match status" value="1"/>
</dbReference>
<dbReference type="SUPFAM" id="SSF110087">
    <property type="entry name" value="DR1885-like metal-binding protein"/>
    <property type="match status" value="1"/>
</dbReference>
<reference evidence="2" key="1">
    <citation type="journal article" date="2014" name="Int. J. Syst. Evol. Microbiol.">
        <title>Complete genome sequence of Corynebacterium casei LMG S-19264T (=DSM 44701T), isolated from a smear-ripened cheese.</title>
        <authorList>
            <consortium name="US DOE Joint Genome Institute (JGI-PGF)"/>
            <person name="Walter F."/>
            <person name="Albersmeier A."/>
            <person name="Kalinowski J."/>
            <person name="Ruckert C."/>
        </authorList>
    </citation>
    <scope>NUCLEOTIDE SEQUENCE</scope>
    <source>
        <strain evidence="2">CGMCC 1.15320</strain>
    </source>
</reference>
<sequence length="160" mass="16996">MKFAALALAAATFFASHTAFAHEYKVGEIEIGHPWSRATLPAAKVGGGYLKLTNEGTADDRLVAVASPIADRVEVHAMEMKDGVMMMRPLADGIEIKAGETVELAPGGFHLMLIDLKQPMTEGERVPLTLTFEKAGSIDVELAVEAARAPAAAAPQHSHH</sequence>
<organism evidence="2 3">
    <name type="scientific">Nitratireductor aestuarii</name>
    <dbReference type="NCBI Taxonomy" id="1735103"/>
    <lineage>
        <taxon>Bacteria</taxon>
        <taxon>Pseudomonadati</taxon>
        <taxon>Pseudomonadota</taxon>
        <taxon>Alphaproteobacteria</taxon>
        <taxon>Hyphomicrobiales</taxon>
        <taxon>Phyllobacteriaceae</taxon>
        <taxon>Nitratireductor</taxon>
    </lineage>
</organism>
<evidence type="ECO:0000256" key="1">
    <source>
        <dbReference type="SAM" id="SignalP"/>
    </source>
</evidence>
<comment type="caution">
    <text evidence="2">The sequence shown here is derived from an EMBL/GenBank/DDBJ whole genome shotgun (WGS) entry which is preliminary data.</text>
</comment>